<comment type="caution">
    <text evidence="2">The sequence shown here is derived from an EMBL/GenBank/DDBJ whole genome shotgun (WGS) entry which is preliminary data.</text>
</comment>
<keyword evidence="3" id="KW-1185">Reference proteome</keyword>
<dbReference type="Gene3D" id="3.90.550.10">
    <property type="entry name" value="Spore Coat Polysaccharide Biosynthesis Protein SpsA, Chain A"/>
    <property type="match status" value="1"/>
</dbReference>
<evidence type="ECO:0000313" key="3">
    <source>
        <dbReference type="Proteomes" id="UP000270291"/>
    </source>
</evidence>
<protein>
    <recommendedName>
        <fullName evidence="1">Nucleotide-diphospho-sugar transferase domain-containing protein</fullName>
    </recommendedName>
</protein>
<reference evidence="2 3" key="1">
    <citation type="submission" date="2018-12" db="EMBL/GenBank/DDBJ databases">
        <authorList>
            <person name="Feng G."/>
            <person name="Zhu H."/>
        </authorList>
    </citation>
    <scope>NUCLEOTIDE SEQUENCE [LARGE SCALE GENOMIC DNA]</scope>
    <source>
        <strain evidence="2 3">LMG 26000</strain>
    </source>
</reference>
<dbReference type="AlphaFoldDB" id="A0A428KHZ2"/>
<accession>A0A428KHZ2</accession>
<dbReference type="Proteomes" id="UP000270291">
    <property type="component" value="Unassembled WGS sequence"/>
</dbReference>
<dbReference type="OrthoDB" id="850028at2"/>
<dbReference type="InterPro" id="IPR029044">
    <property type="entry name" value="Nucleotide-diphossugar_trans"/>
</dbReference>
<organism evidence="2 3">
    <name type="scientific">Hymenobacter perfusus</name>
    <dbReference type="NCBI Taxonomy" id="1236770"/>
    <lineage>
        <taxon>Bacteria</taxon>
        <taxon>Pseudomonadati</taxon>
        <taxon>Bacteroidota</taxon>
        <taxon>Cytophagia</taxon>
        <taxon>Cytophagales</taxon>
        <taxon>Hymenobacteraceae</taxon>
        <taxon>Hymenobacter</taxon>
    </lineage>
</organism>
<dbReference type="EMBL" id="RWIU01000001">
    <property type="protein sequence ID" value="RSK46062.1"/>
    <property type="molecule type" value="Genomic_DNA"/>
</dbReference>
<dbReference type="Pfam" id="PF03407">
    <property type="entry name" value="Nucleotid_trans"/>
    <property type="match status" value="1"/>
</dbReference>
<proteinExistence type="predicted"/>
<name>A0A428KHZ2_9BACT</name>
<sequence length="293" mass="33862">MNYLIYLAYGLVDIRSEAIYSILSYEAVRNPDSATRILVYTDDATAFQQILGTRADILYPTITAEQWQAWRGAANKVYLLKVGVLEHAAANYPGNLLFLDTDTIWRQDPAPLFKRIEKGHFFMHQNEGRLIVGNTLSRKVYRHLQGQEWESGGHTLRITPETELFNSGVLAFRSDKAYLLREVMALAEQLYAAYNKHMMEQLAFSLRLAAEGPIADVPEYLWHYWNLKEARPAITRVVNIYAQQSLDALLLHLQQLELPSLHQQELAYRNLPSWQRTWRKLTGRRWTMPALAP</sequence>
<feature type="domain" description="Nucleotide-diphospho-sugar transferase" evidence="1">
    <location>
        <begin position="94"/>
        <end position="191"/>
    </location>
</feature>
<gene>
    <name evidence="2" type="ORF">EI293_02485</name>
</gene>
<dbReference type="SUPFAM" id="SSF53448">
    <property type="entry name" value="Nucleotide-diphospho-sugar transferases"/>
    <property type="match status" value="1"/>
</dbReference>
<evidence type="ECO:0000259" key="1">
    <source>
        <dbReference type="Pfam" id="PF03407"/>
    </source>
</evidence>
<evidence type="ECO:0000313" key="2">
    <source>
        <dbReference type="EMBL" id="RSK46062.1"/>
    </source>
</evidence>
<dbReference type="RefSeq" id="WP_125435360.1">
    <property type="nucleotide sequence ID" value="NZ_RWIU01000001.1"/>
</dbReference>
<dbReference type="InterPro" id="IPR005069">
    <property type="entry name" value="Nucl-diP-sugar_transferase"/>
</dbReference>